<feature type="domain" description="HTH araC/xylS-type" evidence="3">
    <location>
        <begin position="218"/>
        <end position="316"/>
    </location>
</feature>
<dbReference type="InterPro" id="IPR052158">
    <property type="entry name" value="INH-QAR"/>
</dbReference>
<dbReference type="GO" id="GO:0043565">
    <property type="term" value="F:sequence-specific DNA binding"/>
    <property type="evidence" value="ECO:0007669"/>
    <property type="project" value="InterPro"/>
</dbReference>
<name>A0A841HJM3_9GAMM</name>
<dbReference type="InterPro" id="IPR018060">
    <property type="entry name" value="HTH_AraC"/>
</dbReference>
<dbReference type="InterPro" id="IPR002818">
    <property type="entry name" value="DJ-1/PfpI"/>
</dbReference>
<evidence type="ECO:0000259" key="3">
    <source>
        <dbReference type="PROSITE" id="PS01124"/>
    </source>
</evidence>
<dbReference type="PROSITE" id="PS01124">
    <property type="entry name" value="HTH_ARAC_FAMILY_2"/>
    <property type="match status" value="1"/>
</dbReference>
<dbReference type="Gene3D" id="1.10.10.60">
    <property type="entry name" value="Homeodomain-like"/>
    <property type="match status" value="1"/>
</dbReference>
<dbReference type="SUPFAM" id="SSF52317">
    <property type="entry name" value="Class I glutamine amidotransferase-like"/>
    <property type="match status" value="1"/>
</dbReference>
<evidence type="ECO:0000256" key="1">
    <source>
        <dbReference type="ARBA" id="ARBA00023015"/>
    </source>
</evidence>
<accession>A0A841HJM3</accession>
<dbReference type="PANTHER" id="PTHR43130:SF3">
    <property type="entry name" value="HTH-TYPE TRANSCRIPTIONAL REGULATOR RV1931C"/>
    <property type="match status" value="1"/>
</dbReference>
<sequence>MRTVYFAMLPDLVLLDVAGAAEAFRSANRLVPDTYDLKFVAPVEHLKTGVGLELHKLPSLPDAVADDSIVVVTGIVGNEVRFDSLPIQRLMRWLKLVAKNETVTLMCVCAGSVIAAKAGLLQGRECTSHHEHIEELSAIEPTAIVHSNRIFVQDGRVMTSAGVTAGTDLALHVIGEHLGHQAAATVARKLVVYMRRSGNDPQLSPWLMHRNHIHPGVHRVQDAVMKDPSADWSSQRLASIACMSERNLARLFAEHAACSPLDFVQRMRVALARDLLANSRLDIERVAERAGFSSAHHLRRVWRRWETQPPSTRRSSAVEVSASGQ</sequence>
<dbReference type="Proteomes" id="UP000588068">
    <property type="component" value="Unassembled WGS sequence"/>
</dbReference>
<evidence type="ECO:0000313" key="5">
    <source>
        <dbReference type="Proteomes" id="UP000588068"/>
    </source>
</evidence>
<dbReference type="InterPro" id="IPR029062">
    <property type="entry name" value="Class_I_gatase-like"/>
</dbReference>
<dbReference type="SUPFAM" id="SSF46689">
    <property type="entry name" value="Homeodomain-like"/>
    <property type="match status" value="2"/>
</dbReference>
<dbReference type="Gene3D" id="3.40.50.880">
    <property type="match status" value="1"/>
</dbReference>
<comment type="caution">
    <text evidence="4">The sequence shown here is derived from an EMBL/GenBank/DDBJ whole genome shotgun (WGS) entry which is preliminary data.</text>
</comment>
<keyword evidence="5" id="KW-1185">Reference proteome</keyword>
<dbReference type="GO" id="GO:0003700">
    <property type="term" value="F:DNA-binding transcription factor activity"/>
    <property type="evidence" value="ECO:0007669"/>
    <property type="project" value="InterPro"/>
</dbReference>
<dbReference type="SMART" id="SM00342">
    <property type="entry name" value="HTH_ARAC"/>
    <property type="match status" value="1"/>
</dbReference>
<keyword evidence="2" id="KW-0804">Transcription</keyword>
<gene>
    <name evidence="4" type="ORF">HNQ60_001296</name>
</gene>
<dbReference type="EMBL" id="JACHHZ010000002">
    <property type="protein sequence ID" value="MBB6092418.1"/>
    <property type="molecule type" value="Genomic_DNA"/>
</dbReference>
<reference evidence="4 5" key="1">
    <citation type="submission" date="2020-08" db="EMBL/GenBank/DDBJ databases">
        <title>Genomic Encyclopedia of Type Strains, Phase IV (KMG-IV): sequencing the most valuable type-strain genomes for metagenomic binning, comparative biology and taxonomic classification.</title>
        <authorList>
            <person name="Goeker M."/>
        </authorList>
    </citation>
    <scope>NUCLEOTIDE SEQUENCE [LARGE SCALE GENOMIC DNA]</scope>
    <source>
        <strain evidence="4 5">DSM 26723</strain>
    </source>
</reference>
<evidence type="ECO:0000256" key="2">
    <source>
        <dbReference type="ARBA" id="ARBA00023163"/>
    </source>
</evidence>
<dbReference type="RefSeq" id="WP_184330217.1">
    <property type="nucleotide sequence ID" value="NZ_JACHHZ010000002.1"/>
</dbReference>
<protein>
    <submittedName>
        <fullName evidence="4">Transcriptional regulator GlxA family with amidase domain</fullName>
    </submittedName>
</protein>
<dbReference type="AlphaFoldDB" id="A0A841HJM3"/>
<organism evidence="4 5">
    <name type="scientific">Povalibacter uvarum</name>
    <dbReference type="NCBI Taxonomy" id="732238"/>
    <lineage>
        <taxon>Bacteria</taxon>
        <taxon>Pseudomonadati</taxon>
        <taxon>Pseudomonadota</taxon>
        <taxon>Gammaproteobacteria</taxon>
        <taxon>Steroidobacterales</taxon>
        <taxon>Steroidobacteraceae</taxon>
        <taxon>Povalibacter</taxon>
    </lineage>
</organism>
<keyword evidence="1" id="KW-0805">Transcription regulation</keyword>
<dbReference type="InterPro" id="IPR009057">
    <property type="entry name" value="Homeodomain-like_sf"/>
</dbReference>
<dbReference type="Pfam" id="PF01965">
    <property type="entry name" value="DJ-1_PfpI"/>
    <property type="match status" value="1"/>
</dbReference>
<evidence type="ECO:0000313" key="4">
    <source>
        <dbReference type="EMBL" id="MBB6092418.1"/>
    </source>
</evidence>
<dbReference type="Pfam" id="PF12833">
    <property type="entry name" value="HTH_18"/>
    <property type="match status" value="1"/>
</dbReference>
<proteinExistence type="predicted"/>
<dbReference type="PANTHER" id="PTHR43130">
    <property type="entry name" value="ARAC-FAMILY TRANSCRIPTIONAL REGULATOR"/>
    <property type="match status" value="1"/>
</dbReference>